<feature type="chain" id="PRO_5046311261" evidence="1">
    <location>
        <begin position="31"/>
        <end position="242"/>
    </location>
</feature>
<proteinExistence type="predicted"/>
<gene>
    <name evidence="2" type="ORF">K4A83_12605</name>
</gene>
<sequence>MSQWSKLAPAMSMVSSTVAVSLALSSPLQAASFTIDNITGTWFNLQGTSVFNGVGTDQVRWGDPATLSGQSGLNFQTTSSLGLISSGSNFVLGELTHLNFPVWGGTAASGVDLLLSMAIDGVDYDFNYTFTIDETPNVAGLCPDFQISTTPCDDKIDFTSPFSTTTFVKNGFQYTLELLGFSRTIDGFAPVSSFITEEYQASSAFLVARVTKDPNSIPEPNSLLGMLLLALASAGIKRRGFH</sequence>
<dbReference type="InterPro" id="IPR013424">
    <property type="entry name" value="Ice-binding_C"/>
</dbReference>
<accession>A0ABT3L6H1</accession>
<reference evidence="2 3" key="1">
    <citation type="submission" date="2021-08" db="EMBL/GenBank/DDBJ databases">
        <title>Draft genome sequence of Spirulina subsalsa with high tolerance to salinity and hype-accumulation of phycocyanin.</title>
        <authorList>
            <person name="Pei H."/>
            <person name="Jiang L."/>
        </authorList>
    </citation>
    <scope>NUCLEOTIDE SEQUENCE [LARGE SCALE GENOMIC DNA]</scope>
    <source>
        <strain evidence="2 3">FACHB-351</strain>
    </source>
</reference>
<keyword evidence="3" id="KW-1185">Reference proteome</keyword>
<protein>
    <submittedName>
        <fullName evidence="2">THxN family PEP-CTERM protein</fullName>
    </submittedName>
</protein>
<name>A0ABT3L6H1_9CYAN</name>
<organism evidence="2 3">
    <name type="scientific">Spirulina subsalsa FACHB-351</name>
    <dbReference type="NCBI Taxonomy" id="234711"/>
    <lineage>
        <taxon>Bacteria</taxon>
        <taxon>Bacillati</taxon>
        <taxon>Cyanobacteriota</taxon>
        <taxon>Cyanophyceae</taxon>
        <taxon>Spirulinales</taxon>
        <taxon>Spirulinaceae</taxon>
        <taxon>Spirulina</taxon>
    </lineage>
</organism>
<dbReference type="NCBIfam" id="NF038125">
    <property type="entry name" value="PEP_CTERM_THxN"/>
    <property type="match status" value="1"/>
</dbReference>
<feature type="signal peptide" evidence="1">
    <location>
        <begin position="1"/>
        <end position="30"/>
    </location>
</feature>
<keyword evidence="1" id="KW-0732">Signal</keyword>
<evidence type="ECO:0000313" key="2">
    <source>
        <dbReference type="EMBL" id="MCW6037102.1"/>
    </source>
</evidence>
<dbReference type="NCBIfam" id="NF038131">
    <property type="entry name" value="choice_anch_K"/>
    <property type="match status" value="1"/>
</dbReference>
<evidence type="ECO:0000256" key="1">
    <source>
        <dbReference type="SAM" id="SignalP"/>
    </source>
</evidence>
<comment type="caution">
    <text evidence="2">The sequence shown here is derived from an EMBL/GenBank/DDBJ whole genome shotgun (WGS) entry which is preliminary data.</text>
</comment>
<dbReference type="InterPro" id="IPR047995">
    <property type="entry name" value="Choice_anch_K"/>
</dbReference>
<evidence type="ECO:0000313" key="3">
    <source>
        <dbReference type="Proteomes" id="UP001526426"/>
    </source>
</evidence>
<dbReference type="Proteomes" id="UP001526426">
    <property type="component" value="Unassembled WGS sequence"/>
</dbReference>
<dbReference type="NCBIfam" id="TIGR02595">
    <property type="entry name" value="PEP_CTERM"/>
    <property type="match status" value="1"/>
</dbReference>
<dbReference type="RefSeq" id="WP_265264938.1">
    <property type="nucleotide sequence ID" value="NZ_JAIHOM010000057.1"/>
</dbReference>
<dbReference type="EMBL" id="JAIHOM010000057">
    <property type="protein sequence ID" value="MCW6037102.1"/>
    <property type="molecule type" value="Genomic_DNA"/>
</dbReference>